<keyword evidence="1" id="KW-0732">Signal</keyword>
<protein>
    <recommendedName>
        <fullName evidence="2">PRP1 splicing factor N-terminal domain-containing protein</fullName>
    </recommendedName>
</protein>
<accession>A0A835I0Q0</accession>
<dbReference type="Pfam" id="PF06424">
    <property type="entry name" value="PRP1_N"/>
    <property type="match status" value="1"/>
</dbReference>
<organism evidence="3 4">
    <name type="scientific">Coptis chinensis</name>
    <dbReference type="NCBI Taxonomy" id="261450"/>
    <lineage>
        <taxon>Eukaryota</taxon>
        <taxon>Viridiplantae</taxon>
        <taxon>Streptophyta</taxon>
        <taxon>Embryophyta</taxon>
        <taxon>Tracheophyta</taxon>
        <taxon>Spermatophyta</taxon>
        <taxon>Magnoliopsida</taxon>
        <taxon>Ranunculales</taxon>
        <taxon>Ranunculaceae</taxon>
        <taxon>Coptidoideae</taxon>
        <taxon>Coptis</taxon>
    </lineage>
</organism>
<dbReference type="AlphaFoldDB" id="A0A835I0Q0"/>
<feature type="signal peptide" evidence="1">
    <location>
        <begin position="1"/>
        <end position="19"/>
    </location>
</feature>
<evidence type="ECO:0000256" key="1">
    <source>
        <dbReference type="SAM" id="SignalP"/>
    </source>
</evidence>
<dbReference type="GO" id="GO:0000398">
    <property type="term" value="P:mRNA splicing, via spliceosome"/>
    <property type="evidence" value="ECO:0007669"/>
    <property type="project" value="InterPro"/>
</dbReference>
<evidence type="ECO:0000259" key="2">
    <source>
        <dbReference type="Pfam" id="PF06424"/>
    </source>
</evidence>
<gene>
    <name evidence="3" type="ORF">IFM89_029512</name>
</gene>
<evidence type="ECO:0000313" key="4">
    <source>
        <dbReference type="Proteomes" id="UP000631114"/>
    </source>
</evidence>
<dbReference type="InterPro" id="IPR010491">
    <property type="entry name" value="PRP1_N"/>
</dbReference>
<feature type="chain" id="PRO_5032331056" description="PRP1 splicing factor N-terminal domain-containing protein" evidence="1">
    <location>
        <begin position="20"/>
        <end position="255"/>
    </location>
</feature>
<dbReference type="EMBL" id="JADFTS010000005">
    <property type="protein sequence ID" value="KAF9606913.1"/>
    <property type="molecule type" value="Genomic_DNA"/>
</dbReference>
<dbReference type="Proteomes" id="UP000631114">
    <property type="component" value="Unassembled WGS sequence"/>
</dbReference>
<keyword evidence="4" id="KW-1185">Reference proteome</keyword>
<dbReference type="OrthoDB" id="1750417at2759"/>
<feature type="domain" description="PRP1 splicing factor N-terminal" evidence="2">
    <location>
        <begin position="32"/>
        <end position="120"/>
    </location>
</feature>
<reference evidence="3 4" key="1">
    <citation type="submission" date="2020-10" db="EMBL/GenBank/DDBJ databases">
        <title>The Coptis chinensis genome and diversification of protoberbering-type alkaloids.</title>
        <authorList>
            <person name="Wang B."/>
            <person name="Shu S."/>
            <person name="Song C."/>
            <person name="Liu Y."/>
        </authorList>
    </citation>
    <scope>NUCLEOTIDE SEQUENCE [LARGE SCALE GENOMIC DNA]</scope>
    <source>
        <strain evidence="3">HL-2020</strain>
        <tissue evidence="3">Leaf</tissue>
    </source>
</reference>
<name>A0A835I0Q0_9MAGN</name>
<comment type="caution">
    <text evidence="3">The sequence shown here is derived from an EMBL/GenBank/DDBJ whole genome shotgun (WGS) entry which is preliminary data.</text>
</comment>
<sequence length="255" mass="28596">MLLELVVVLLDSLLVPVLVQRQVGVLRPIGKRDGEEEEVDNENNKFDDFEGNDVGIFVSSEYDADDKEADNIDKQMELRRKDKKETRLKDDIDISEQFSGEKRKLSEITEKEWENIPESKVSASRMKKKRFEIYDPVLDIMLGKARQEHEYVTALDPKSKAAGGTETDLTAMGKGRNIVLAVKLDRLSGSVSGATVVDPKGYLTDLNSKNVMGNVNIGEDIKKSRLLLIDCCSSLLLKRIRNTLQGGLLRLGWNG</sequence>
<proteinExistence type="predicted"/>
<evidence type="ECO:0000313" key="3">
    <source>
        <dbReference type="EMBL" id="KAF9606913.1"/>
    </source>
</evidence>